<dbReference type="AlphaFoldDB" id="A0A0M0KAJ4"/>
<feature type="coiled-coil region" evidence="1">
    <location>
        <begin position="38"/>
        <end position="65"/>
    </location>
</feature>
<dbReference type="Proteomes" id="UP000037460">
    <property type="component" value="Unassembled WGS sequence"/>
</dbReference>
<name>A0A0M0KAJ4_9EUKA</name>
<keyword evidence="1" id="KW-0175">Coiled coil</keyword>
<evidence type="ECO:0000313" key="3">
    <source>
        <dbReference type="EMBL" id="KOO35850.1"/>
    </source>
</evidence>
<reference evidence="4" key="1">
    <citation type="journal article" date="2015" name="PLoS Genet.">
        <title>Genome Sequence and Transcriptome Analyses of Chrysochromulina tobin: Metabolic Tools for Enhanced Algal Fitness in the Prominent Order Prymnesiales (Haptophyceae).</title>
        <authorList>
            <person name="Hovde B.T."/>
            <person name="Deodato C.R."/>
            <person name="Hunsperger H.M."/>
            <person name="Ryken S.A."/>
            <person name="Yost W."/>
            <person name="Jha R.K."/>
            <person name="Patterson J."/>
            <person name="Monnat R.J. Jr."/>
            <person name="Barlow S.B."/>
            <person name="Starkenburg S.R."/>
            <person name="Cattolico R.A."/>
        </authorList>
    </citation>
    <scope>NUCLEOTIDE SEQUENCE</scope>
    <source>
        <strain evidence="4">CCMP291</strain>
    </source>
</reference>
<feature type="compositionally biased region" description="Basic and acidic residues" evidence="2">
    <location>
        <begin position="181"/>
        <end position="194"/>
    </location>
</feature>
<comment type="caution">
    <text evidence="3">The sequence shown here is derived from an EMBL/GenBank/DDBJ whole genome shotgun (WGS) entry which is preliminary data.</text>
</comment>
<feature type="compositionally biased region" description="Acidic residues" evidence="2">
    <location>
        <begin position="161"/>
        <end position="170"/>
    </location>
</feature>
<dbReference type="EMBL" id="JWZX01000730">
    <property type="protein sequence ID" value="KOO35850.1"/>
    <property type="molecule type" value="Genomic_DNA"/>
</dbReference>
<feature type="non-terminal residue" evidence="3">
    <location>
        <position position="316"/>
    </location>
</feature>
<evidence type="ECO:0000256" key="2">
    <source>
        <dbReference type="SAM" id="MobiDB-lite"/>
    </source>
</evidence>
<keyword evidence="4" id="KW-1185">Reference proteome</keyword>
<accession>A0A0M0KAJ4</accession>
<proteinExistence type="predicted"/>
<evidence type="ECO:0000256" key="1">
    <source>
        <dbReference type="SAM" id="Coils"/>
    </source>
</evidence>
<evidence type="ECO:0000313" key="4">
    <source>
        <dbReference type="Proteomes" id="UP000037460"/>
    </source>
</evidence>
<sequence length="316" mass="34087">MRLDTLHAKGDMLEKQLREAMRLEALHAKGDKLEKAVRAKADILRDEVRAKAEQLRDKADILLDKARDLGPQLRDKADILLDEARAKGDAVLAASRARATKVIARTRSFVPQRESRAGFIDESAVPDPDVVLFADLVLARRGLPPRPGHDSSRHERASVDSMDDCDEDPQSDASDAAHGAEGARHGADGADWLHHATHGSTEAGAEGAASVGAAMGGPGGSGHAHSSASGSFCVEPSPDGALVQQLRRQFATLAAQLSATEEELRSAREISSEWSQCVRAMFQALLLNPRMLLKYELKMGKMMEKAIGKLEQIQAV</sequence>
<feature type="region of interest" description="Disordered" evidence="2">
    <location>
        <begin position="142"/>
        <end position="232"/>
    </location>
</feature>
<feature type="compositionally biased region" description="Low complexity" evidence="2">
    <location>
        <begin position="198"/>
        <end position="213"/>
    </location>
</feature>
<organism evidence="3 4">
    <name type="scientific">Chrysochromulina tobinii</name>
    <dbReference type="NCBI Taxonomy" id="1460289"/>
    <lineage>
        <taxon>Eukaryota</taxon>
        <taxon>Haptista</taxon>
        <taxon>Haptophyta</taxon>
        <taxon>Prymnesiophyceae</taxon>
        <taxon>Prymnesiales</taxon>
        <taxon>Chrysochromulinaceae</taxon>
        <taxon>Chrysochromulina</taxon>
    </lineage>
</organism>
<gene>
    <name evidence="3" type="ORF">Ctob_016178</name>
</gene>
<protein>
    <submittedName>
        <fullName evidence="3">Uncharacterized protein</fullName>
    </submittedName>
</protein>
<feature type="compositionally biased region" description="Basic and acidic residues" evidence="2">
    <location>
        <begin position="147"/>
        <end position="158"/>
    </location>
</feature>